<evidence type="ECO:0000313" key="2">
    <source>
        <dbReference type="Proteomes" id="UP000236151"/>
    </source>
</evidence>
<name>A0A2K2FAR8_9CLOT</name>
<reference evidence="1 2" key="1">
    <citation type="submission" date="2017-06" db="EMBL/GenBank/DDBJ databases">
        <title>Investigating the central metabolism of Clostridium thermosuccinogenes.</title>
        <authorList>
            <person name="Koendjbiharie J.G."/>
            <person name="van Kranenburg R."/>
        </authorList>
    </citation>
    <scope>NUCLEOTIDE SEQUENCE [LARGE SCALE GENOMIC DNA]</scope>
    <source>
        <strain evidence="1 2">DSM 5806</strain>
    </source>
</reference>
<dbReference type="RefSeq" id="WP_103082286.1">
    <property type="nucleotide sequence ID" value="NZ_CP021850.1"/>
</dbReference>
<dbReference type="EMBL" id="NIOJ01000039">
    <property type="protein sequence ID" value="PNT97217.1"/>
    <property type="molecule type" value="Genomic_DNA"/>
</dbReference>
<comment type="caution">
    <text evidence="1">The sequence shown here is derived from an EMBL/GenBank/DDBJ whole genome shotgun (WGS) entry which is preliminary data.</text>
</comment>
<dbReference type="KEGG" id="cthd:CDO33_15840"/>
<proteinExistence type="predicted"/>
<evidence type="ECO:0000313" key="1">
    <source>
        <dbReference type="EMBL" id="PNT97217.1"/>
    </source>
</evidence>
<dbReference type="OrthoDB" id="2084440at2"/>
<sequence length="106" mass="12144">MNDIFNKKLSEIFSKVDEKMIQAKLNAAIDMLKKGNTEELARKINKVDKNELLSKINEFDESKLKEFNIDKNELKSKISNADLNKLAQIIGEHGDEIVAKIKEIIK</sequence>
<protein>
    <submittedName>
        <fullName evidence="1">Membrane trafficking protein</fullName>
    </submittedName>
</protein>
<accession>A0A2K2FAR8</accession>
<keyword evidence="2" id="KW-1185">Reference proteome</keyword>
<gene>
    <name evidence="1" type="ORF">CDQ84_13620</name>
</gene>
<dbReference type="AlphaFoldDB" id="A0A2K2FAR8"/>
<organism evidence="1 2">
    <name type="scientific">Clostridium thermosuccinogenes</name>
    <dbReference type="NCBI Taxonomy" id="84032"/>
    <lineage>
        <taxon>Bacteria</taxon>
        <taxon>Bacillati</taxon>
        <taxon>Bacillota</taxon>
        <taxon>Clostridia</taxon>
        <taxon>Eubacteriales</taxon>
        <taxon>Clostridiaceae</taxon>
        <taxon>Clostridium</taxon>
    </lineage>
</organism>
<dbReference type="Proteomes" id="UP000236151">
    <property type="component" value="Unassembled WGS sequence"/>
</dbReference>